<evidence type="ECO:0008006" key="9">
    <source>
        <dbReference type="Google" id="ProtNLM"/>
    </source>
</evidence>
<dbReference type="InterPro" id="IPR011701">
    <property type="entry name" value="MFS"/>
</dbReference>
<dbReference type="PANTHER" id="PTHR23507:SF1">
    <property type="entry name" value="FI18259P1-RELATED"/>
    <property type="match status" value="1"/>
</dbReference>
<feature type="transmembrane region" description="Helical" evidence="6">
    <location>
        <begin position="411"/>
        <end position="428"/>
    </location>
</feature>
<dbReference type="SUPFAM" id="SSF103473">
    <property type="entry name" value="MFS general substrate transporter"/>
    <property type="match status" value="1"/>
</dbReference>
<evidence type="ECO:0000256" key="5">
    <source>
        <dbReference type="SAM" id="MobiDB-lite"/>
    </source>
</evidence>
<dbReference type="Gene3D" id="1.20.1250.20">
    <property type="entry name" value="MFS general substrate transporter like domains"/>
    <property type="match status" value="1"/>
</dbReference>
<evidence type="ECO:0000256" key="2">
    <source>
        <dbReference type="ARBA" id="ARBA00022692"/>
    </source>
</evidence>
<dbReference type="GO" id="GO:0016020">
    <property type="term" value="C:membrane"/>
    <property type="evidence" value="ECO:0007669"/>
    <property type="project" value="UniProtKB-SubCell"/>
</dbReference>
<evidence type="ECO:0000256" key="1">
    <source>
        <dbReference type="ARBA" id="ARBA00004141"/>
    </source>
</evidence>
<feature type="transmembrane region" description="Helical" evidence="6">
    <location>
        <begin position="157"/>
        <end position="176"/>
    </location>
</feature>
<dbReference type="GO" id="GO:0022857">
    <property type="term" value="F:transmembrane transporter activity"/>
    <property type="evidence" value="ECO:0007669"/>
    <property type="project" value="InterPro"/>
</dbReference>
<proteinExistence type="predicted"/>
<feature type="compositionally biased region" description="Polar residues" evidence="5">
    <location>
        <begin position="290"/>
        <end position="304"/>
    </location>
</feature>
<dbReference type="Proteomes" id="UP000245956">
    <property type="component" value="Unassembled WGS sequence"/>
</dbReference>
<feature type="region of interest" description="Disordered" evidence="5">
    <location>
        <begin position="24"/>
        <end position="49"/>
    </location>
</feature>
<comment type="subcellular location">
    <subcellularLocation>
        <location evidence="1">Membrane</location>
        <topology evidence="1">Multi-pass membrane protein</topology>
    </subcellularLocation>
</comment>
<dbReference type="InterPro" id="IPR036259">
    <property type="entry name" value="MFS_trans_sf"/>
</dbReference>
<dbReference type="AlphaFoldDB" id="A0A2U3E3R7"/>
<evidence type="ECO:0000256" key="6">
    <source>
        <dbReference type="SAM" id="Phobius"/>
    </source>
</evidence>
<feature type="transmembrane region" description="Helical" evidence="6">
    <location>
        <begin position="332"/>
        <end position="357"/>
    </location>
</feature>
<comment type="caution">
    <text evidence="7">The sequence shown here is derived from an EMBL/GenBank/DDBJ whole genome shotgun (WGS) entry which is preliminary data.</text>
</comment>
<feature type="transmembrane region" description="Helical" evidence="6">
    <location>
        <begin position="503"/>
        <end position="523"/>
    </location>
</feature>
<feature type="transmembrane region" description="Helical" evidence="6">
    <location>
        <begin position="468"/>
        <end position="491"/>
    </location>
</feature>
<reference evidence="7 8" key="1">
    <citation type="journal article" date="2016" name="Front. Microbiol.">
        <title>Genome and transcriptome sequences reveal the specific parasitism of the nematophagous Purpureocillium lilacinum 36-1.</title>
        <authorList>
            <person name="Xie J."/>
            <person name="Li S."/>
            <person name="Mo C."/>
            <person name="Xiao X."/>
            <person name="Peng D."/>
            <person name="Wang G."/>
            <person name="Xiao Y."/>
        </authorList>
    </citation>
    <scope>NUCLEOTIDE SEQUENCE [LARGE SCALE GENOMIC DNA]</scope>
    <source>
        <strain evidence="7 8">36-1</strain>
    </source>
</reference>
<feature type="transmembrane region" description="Helical" evidence="6">
    <location>
        <begin position="255"/>
        <end position="276"/>
    </location>
</feature>
<dbReference type="Pfam" id="PF07690">
    <property type="entry name" value="MFS_1"/>
    <property type="match status" value="1"/>
</dbReference>
<feature type="transmembrane region" description="Helical" evidence="6">
    <location>
        <begin position="59"/>
        <end position="80"/>
    </location>
</feature>
<dbReference type="PANTHER" id="PTHR23507">
    <property type="entry name" value="ZGC:174356"/>
    <property type="match status" value="1"/>
</dbReference>
<sequence>MQHAIRGVDNLGTLMETTPLLADSHRHSTKSPQCLSRAADSPPPAKDKTVYCRRRSPQVVILLLSFNIFCVTAVESLIAAPITRLLEDILCRRYYALSPSTSAEGPVEQTCKVVQIQSQLAWLTAMLKGLDAVVGIIAALPYGVLADRIGRRPVYGLSYLGTMLGLAWKVAVLRFFPLHVYAILLSPAFQVIGGGPGVSITMEYLMAVDVLTAESRHVFEPLHLSPDRCEFPSANDLGGGASESPLFCAWSFSPWPPILVALVLFPLGVSVACLFLPETLKTQDAKSRKQSSPNSSINAGSERVNQPTSAFGFRDCLARLGQALSIVKKPSALLLLLSFISKSPSAYGFGAFMVQYISERFGWSHAQAAYLDSLHGAVDLVVSLVVLPCLSMLLTSPTLPLRLSPVQKDLLLARFSMCCWACGFFLVAGPTVRWAVAGQVIITLGDGFVSFCRSTIITFIDPQQASTLYTLVNIVETVGACAAGPALAWLFSTGMKLGNDWDALPYLGLAGLCAFIAVMMAFVRLPSESEEGESTEG</sequence>
<evidence type="ECO:0000256" key="3">
    <source>
        <dbReference type="ARBA" id="ARBA00022989"/>
    </source>
</evidence>
<keyword evidence="3 6" id="KW-1133">Transmembrane helix</keyword>
<protein>
    <recommendedName>
        <fullName evidence="9">MFS transporter</fullName>
    </recommendedName>
</protein>
<gene>
    <name evidence="7" type="ORF">PCL_01540</name>
</gene>
<feature type="region of interest" description="Disordered" evidence="5">
    <location>
        <begin position="285"/>
        <end position="304"/>
    </location>
</feature>
<feature type="transmembrane region" description="Helical" evidence="6">
    <location>
        <begin position="120"/>
        <end position="145"/>
    </location>
</feature>
<keyword evidence="2 6" id="KW-0812">Transmembrane</keyword>
<keyword evidence="4 6" id="KW-0472">Membrane</keyword>
<feature type="transmembrane region" description="Helical" evidence="6">
    <location>
        <begin position="377"/>
        <end position="399"/>
    </location>
</feature>
<dbReference type="EMBL" id="LCWV01000013">
    <property type="protein sequence ID" value="PWI69155.1"/>
    <property type="molecule type" value="Genomic_DNA"/>
</dbReference>
<evidence type="ECO:0000256" key="4">
    <source>
        <dbReference type="ARBA" id="ARBA00023136"/>
    </source>
</evidence>
<organism evidence="7 8">
    <name type="scientific">Purpureocillium lilacinum</name>
    <name type="common">Paecilomyces lilacinus</name>
    <dbReference type="NCBI Taxonomy" id="33203"/>
    <lineage>
        <taxon>Eukaryota</taxon>
        <taxon>Fungi</taxon>
        <taxon>Dikarya</taxon>
        <taxon>Ascomycota</taxon>
        <taxon>Pezizomycotina</taxon>
        <taxon>Sordariomycetes</taxon>
        <taxon>Hypocreomycetidae</taxon>
        <taxon>Hypocreales</taxon>
        <taxon>Ophiocordycipitaceae</taxon>
        <taxon>Purpureocillium</taxon>
    </lineage>
</organism>
<evidence type="ECO:0000313" key="8">
    <source>
        <dbReference type="Proteomes" id="UP000245956"/>
    </source>
</evidence>
<evidence type="ECO:0000313" key="7">
    <source>
        <dbReference type="EMBL" id="PWI69155.1"/>
    </source>
</evidence>
<accession>A0A2U3E3R7</accession>
<name>A0A2U3E3R7_PURLI</name>